<evidence type="ECO:0000256" key="1">
    <source>
        <dbReference type="SAM" id="MobiDB-lite"/>
    </source>
</evidence>
<keyword evidence="3" id="KW-1185">Reference proteome</keyword>
<dbReference type="EMBL" id="WJXA01000012">
    <property type="protein sequence ID" value="KAF7125010.1"/>
    <property type="molecule type" value="Genomic_DNA"/>
</dbReference>
<dbReference type="AlphaFoldDB" id="A0A834G8I0"/>
<organism evidence="2 3">
    <name type="scientific">Rhododendron simsii</name>
    <name type="common">Sims's rhododendron</name>
    <dbReference type="NCBI Taxonomy" id="118357"/>
    <lineage>
        <taxon>Eukaryota</taxon>
        <taxon>Viridiplantae</taxon>
        <taxon>Streptophyta</taxon>
        <taxon>Embryophyta</taxon>
        <taxon>Tracheophyta</taxon>
        <taxon>Spermatophyta</taxon>
        <taxon>Magnoliopsida</taxon>
        <taxon>eudicotyledons</taxon>
        <taxon>Gunneridae</taxon>
        <taxon>Pentapetalae</taxon>
        <taxon>asterids</taxon>
        <taxon>Ericales</taxon>
        <taxon>Ericaceae</taxon>
        <taxon>Ericoideae</taxon>
        <taxon>Rhodoreae</taxon>
        <taxon>Rhododendron</taxon>
    </lineage>
</organism>
<dbReference type="Proteomes" id="UP000626092">
    <property type="component" value="Unassembled WGS sequence"/>
</dbReference>
<evidence type="ECO:0000313" key="3">
    <source>
        <dbReference type="Proteomes" id="UP000626092"/>
    </source>
</evidence>
<gene>
    <name evidence="2" type="ORF">RHSIM_Rhsim12G0146700</name>
</gene>
<evidence type="ECO:0000313" key="2">
    <source>
        <dbReference type="EMBL" id="KAF7125010.1"/>
    </source>
</evidence>
<reference evidence="2" key="1">
    <citation type="submission" date="2019-11" db="EMBL/GenBank/DDBJ databases">
        <authorList>
            <person name="Liu Y."/>
            <person name="Hou J."/>
            <person name="Li T.-Q."/>
            <person name="Guan C.-H."/>
            <person name="Wu X."/>
            <person name="Wu H.-Z."/>
            <person name="Ling F."/>
            <person name="Zhang R."/>
            <person name="Shi X.-G."/>
            <person name="Ren J.-P."/>
            <person name="Chen E.-F."/>
            <person name="Sun J.-M."/>
        </authorList>
    </citation>
    <scope>NUCLEOTIDE SEQUENCE</scope>
    <source>
        <strain evidence="2">Adult_tree_wgs_1</strain>
        <tissue evidence="2">Leaves</tissue>
    </source>
</reference>
<protein>
    <submittedName>
        <fullName evidence="2">Uncharacterized protein</fullName>
    </submittedName>
</protein>
<sequence>MEGFVNLSSSELPLVALGTGRVSFGVFLGVLDGGRFVSFGAAKGGSAGFLRAFHVFAKCNRAVFSNIGGGVSAVTPRISVDGAWCANTWIGAAAWRALSQNGFIRDKGVFVGFASLATMGCQWLDTSVKPTLLDVIGLALDFRLLQVVKAAHSLAKSHDHQEPSNEDVTAGKFRKWGSRGKQPMAMQNWIPKRSKRNDQVAL</sequence>
<feature type="region of interest" description="Disordered" evidence="1">
    <location>
        <begin position="156"/>
        <end position="180"/>
    </location>
</feature>
<comment type="caution">
    <text evidence="2">The sequence shown here is derived from an EMBL/GenBank/DDBJ whole genome shotgun (WGS) entry which is preliminary data.</text>
</comment>
<name>A0A834G8I0_RHOSS</name>
<proteinExistence type="predicted"/>
<accession>A0A834G8I0</accession>